<dbReference type="EMBL" id="CP132942">
    <property type="protein sequence ID" value="XCB34160.1"/>
    <property type="molecule type" value="Genomic_DNA"/>
</dbReference>
<dbReference type="SUPFAM" id="SSF52266">
    <property type="entry name" value="SGNH hydrolase"/>
    <property type="match status" value="1"/>
</dbReference>
<dbReference type="KEGG" id="tpsc:RBB77_04510"/>
<dbReference type="CDD" id="cd00229">
    <property type="entry name" value="SGNH_hydrolase"/>
    <property type="match status" value="1"/>
</dbReference>
<organism evidence="2">
    <name type="scientific">Tunturiibacter psychrotolerans</name>
    <dbReference type="NCBI Taxonomy" id="3069686"/>
    <lineage>
        <taxon>Bacteria</taxon>
        <taxon>Pseudomonadati</taxon>
        <taxon>Acidobacteriota</taxon>
        <taxon>Terriglobia</taxon>
        <taxon>Terriglobales</taxon>
        <taxon>Acidobacteriaceae</taxon>
        <taxon>Tunturiibacter</taxon>
    </lineage>
</organism>
<keyword evidence="1" id="KW-1133">Transmembrane helix</keyword>
<name>A0AAU7ZT78_9BACT</name>
<keyword evidence="2" id="KW-0378">Hydrolase</keyword>
<gene>
    <name evidence="2" type="ORF">RBB77_04510</name>
</gene>
<dbReference type="RefSeq" id="WP_353065033.1">
    <property type="nucleotide sequence ID" value="NZ_CP132942.1"/>
</dbReference>
<dbReference type="Gene3D" id="3.40.50.1110">
    <property type="entry name" value="SGNH hydrolase"/>
    <property type="match status" value="1"/>
</dbReference>
<reference evidence="2" key="1">
    <citation type="submission" date="2023-08" db="EMBL/GenBank/DDBJ databases">
        <authorList>
            <person name="Messyasz A."/>
            <person name="Mannisto M.K."/>
            <person name="Kerkhof L.J."/>
            <person name="Haggblom M."/>
        </authorList>
    </citation>
    <scope>NUCLEOTIDE SEQUENCE</scope>
    <source>
        <strain evidence="2">X5P6</strain>
    </source>
</reference>
<accession>A0AAU7ZT78</accession>
<sequence length="241" mass="26839">MHASTRLRNLTHYSNHKALYWSIVIAALLACATLLGEAQKQTSIPEEIEWTWEVRPSHADPALPNVLLLGDSITRNYFPEVTKDLKGVANVYLMAVSTSVGDPRLPRQIEEFAAMENVTFRVVHFNNGMHGWDYSEAQYKAALPDLLHSVEQIAPSHHALVWATITPVQIQAFNGATNERINERNQIAQALFSSLGITIDDQHSLMMKHLDTYEDTVHFGPSGAALMGDQAADAIRTALRK</sequence>
<evidence type="ECO:0000313" key="2">
    <source>
        <dbReference type="EMBL" id="XCB34160.1"/>
    </source>
</evidence>
<evidence type="ECO:0000256" key="1">
    <source>
        <dbReference type="SAM" id="Phobius"/>
    </source>
</evidence>
<dbReference type="PROSITE" id="PS51257">
    <property type="entry name" value="PROKAR_LIPOPROTEIN"/>
    <property type="match status" value="1"/>
</dbReference>
<feature type="transmembrane region" description="Helical" evidence="1">
    <location>
        <begin position="18"/>
        <end position="36"/>
    </location>
</feature>
<reference evidence="2" key="2">
    <citation type="journal article" date="2024" name="Environ. Microbiol.">
        <title>Genome analysis and description of Tunturibacter gen. nov. expands the diversity of Terriglobia in tundra soils.</title>
        <authorList>
            <person name="Messyasz A."/>
            <person name="Mannisto M.K."/>
            <person name="Kerkhof L.J."/>
            <person name="Haggblom M.M."/>
        </authorList>
    </citation>
    <scope>NUCLEOTIDE SEQUENCE</scope>
    <source>
        <strain evidence="2">X5P6</strain>
    </source>
</reference>
<keyword evidence="1" id="KW-0472">Membrane</keyword>
<protein>
    <submittedName>
        <fullName evidence="2">SGNH/GDSL hydrolase family protein</fullName>
    </submittedName>
</protein>
<dbReference type="InterPro" id="IPR036514">
    <property type="entry name" value="SGNH_hydro_sf"/>
</dbReference>
<proteinExistence type="predicted"/>
<dbReference type="GO" id="GO:0016788">
    <property type="term" value="F:hydrolase activity, acting on ester bonds"/>
    <property type="evidence" value="ECO:0007669"/>
    <property type="project" value="UniProtKB-ARBA"/>
</dbReference>
<dbReference type="AlphaFoldDB" id="A0AAU7ZT78"/>
<keyword evidence="1" id="KW-0812">Transmembrane</keyword>